<organism evidence="2 3">
    <name type="scientific">Rubus argutus</name>
    <name type="common">Southern blackberry</name>
    <dbReference type="NCBI Taxonomy" id="59490"/>
    <lineage>
        <taxon>Eukaryota</taxon>
        <taxon>Viridiplantae</taxon>
        <taxon>Streptophyta</taxon>
        <taxon>Embryophyta</taxon>
        <taxon>Tracheophyta</taxon>
        <taxon>Spermatophyta</taxon>
        <taxon>Magnoliopsida</taxon>
        <taxon>eudicotyledons</taxon>
        <taxon>Gunneridae</taxon>
        <taxon>Pentapetalae</taxon>
        <taxon>rosids</taxon>
        <taxon>fabids</taxon>
        <taxon>Rosales</taxon>
        <taxon>Rosaceae</taxon>
        <taxon>Rosoideae</taxon>
        <taxon>Rosoideae incertae sedis</taxon>
        <taxon>Rubus</taxon>
    </lineage>
</organism>
<reference evidence="2 3" key="1">
    <citation type="journal article" date="2023" name="G3 (Bethesda)">
        <title>A chromosome-length genome assembly and annotation of blackberry (Rubus argutus, cv. 'Hillquist').</title>
        <authorList>
            <person name="Bruna T."/>
            <person name="Aryal R."/>
            <person name="Dudchenko O."/>
            <person name="Sargent D.J."/>
            <person name="Mead D."/>
            <person name="Buti M."/>
            <person name="Cavallini A."/>
            <person name="Hytonen T."/>
            <person name="Andres J."/>
            <person name="Pham M."/>
            <person name="Weisz D."/>
            <person name="Mascagni F."/>
            <person name="Usai G."/>
            <person name="Natali L."/>
            <person name="Bassil N."/>
            <person name="Fernandez G.E."/>
            <person name="Lomsadze A."/>
            <person name="Armour M."/>
            <person name="Olukolu B."/>
            <person name="Poorten T."/>
            <person name="Britton C."/>
            <person name="Davik J."/>
            <person name="Ashrafi H."/>
            <person name="Aiden E.L."/>
            <person name="Borodovsky M."/>
            <person name="Worthington M."/>
        </authorList>
    </citation>
    <scope>NUCLEOTIDE SEQUENCE [LARGE SCALE GENOMIC DNA]</scope>
    <source>
        <strain evidence="2">PI 553951</strain>
    </source>
</reference>
<feature type="transmembrane region" description="Helical" evidence="1">
    <location>
        <begin position="153"/>
        <end position="176"/>
    </location>
</feature>
<dbReference type="Proteomes" id="UP001457282">
    <property type="component" value="Unassembled WGS sequence"/>
</dbReference>
<name>A0AAW1VWH5_RUBAR</name>
<dbReference type="AlphaFoldDB" id="A0AAW1VWH5"/>
<protein>
    <recommendedName>
        <fullName evidence="4">Secreted protein</fullName>
    </recommendedName>
</protein>
<keyword evidence="1" id="KW-1133">Transmembrane helix</keyword>
<evidence type="ECO:0000256" key="1">
    <source>
        <dbReference type="SAM" id="Phobius"/>
    </source>
</evidence>
<proteinExistence type="predicted"/>
<keyword evidence="1" id="KW-0812">Transmembrane</keyword>
<gene>
    <name evidence="2" type="ORF">M0R45_036274</name>
</gene>
<keyword evidence="1" id="KW-0472">Membrane</keyword>
<sequence>MLGMREWLLGFSLSSSSFMATALDGSNSSGLRGSDSFKVLRCLHVGAWCVQGSTLGTSLVCCWISSSRIKVPKQICLDMWMDLVLSRHKCFLVRLADDLLARQAMLHRLDMARKDCTANVFEPIYVVQGLQWSGDNGSGMAVRRRSGWARAQVGFAGFGMGLFGWIMSVVVLGSAVL</sequence>
<accession>A0AAW1VWH5</accession>
<evidence type="ECO:0000313" key="2">
    <source>
        <dbReference type="EMBL" id="KAK9912407.1"/>
    </source>
</evidence>
<evidence type="ECO:0008006" key="4">
    <source>
        <dbReference type="Google" id="ProtNLM"/>
    </source>
</evidence>
<comment type="caution">
    <text evidence="2">The sequence shown here is derived from an EMBL/GenBank/DDBJ whole genome shotgun (WGS) entry which is preliminary data.</text>
</comment>
<keyword evidence="3" id="KW-1185">Reference proteome</keyword>
<dbReference type="EMBL" id="JBEDUW010000007">
    <property type="protein sequence ID" value="KAK9912407.1"/>
    <property type="molecule type" value="Genomic_DNA"/>
</dbReference>
<evidence type="ECO:0000313" key="3">
    <source>
        <dbReference type="Proteomes" id="UP001457282"/>
    </source>
</evidence>